<evidence type="ECO:0000256" key="3">
    <source>
        <dbReference type="ARBA" id="ARBA00022723"/>
    </source>
</evidence>
<evidence type="ECO:0000313" key="7">
    <source>
        <dbReference type="EMBL" id="TLS68159.1"/>
    </source>
</evidence>
<dbReference type="GO" id="GO:0004326">
    <property type="term" value="F:tetrahydrofolylpolyglutamate synthase activity"/>
    <property type="evidence" value="ECO:0007669"/>
    <property type="project" value="InterPro"/>
</dbReference>
<keyword evidence="8" id="KW-1185">Reference proteome</keyword>
<comment type="caution">
    <text evidence="7">The sequence shown here is derived from an EMBL/GenBank/DDBJ whole genome shotgun (WGS) entry which is preliminary data.</text>
</comment>
<keyword evidence="4" id="KW-0547">Nucleotide-binding</keyword>
<organism evidence="7 8">
    <name type="scientific">Mariprofundus erugo</name>
    <dbReference type="NCBI Taxonomy" id="2528639"/>
    <lineage>
        <taxon>Bacteria</taxon>
        <taxon>Pseudomonadati</taxon>
        <taxon>Pseudomonadota</taxon>
        <taxon>Candidatius Mariprofundia</taxon>
        <taxon>Mariprofundales</taxon>
        <taxon>Mariprofundaceae</taxon>
        <taxon>Mariprofundus</taxon>
    </lineage>
</organism>
<protein>
    <submittedName>
        <fullName evidence="7">Bifunctional folylpolyglutamate synthase/dihydrofolate synthase</fullName>
    </submittedName>
</protein>
<gene>
    <name evidence="7" type="ORF">FEF65_03960</name>
</gene>
<dbReference type="PANTHER" id="PTHR11136:SF0">
    <property type="entry name" value="DIHYDROFOLATE SYNTHETASE-RELATED"/>
    <property type="match status" value="1"/>
</dbReference>
<dbReference type="EMBL" id="VBRY01000003">
    <property type="protein sequence ID" value="TLS68159.1"/>
    <property type="molecule type" value="Genomic_DNA"/>
</dbReference>
<dbReference type="InterPro" id="IPR036615">
    <property type="entry name" value="Mur_ligase_C_dom_sf"/>
</dbReference>
<dbReference type="PANTHER" id="PTHR11136">
    <property type="entry name" value="FOLYLPOLYGLUTAMATE SYNTHASE-RELATED"/>
    <property type="match status" value="1"/>
</dbReference>
<dbReference type="GO" id="GO:0008841">
    <property type="term" value="F:dihydrofolate synthase activity"/>
    <property type="evidence" value="ECO:0007669"/>
    <property type="project" value="TreeGrafter"/>
</dbReference>
<keyword evidence="3" id="KW-0479">Metal-binding</keyword>
<evidence type="ECO:0000313" key="8">
    <source>
        <dbReference type="Proteomes" id="UP000306585"/>
    </source>
</evidence>
<evidence type="ECO:0000256" key="5">
    <source>
        <dbReference type="ARBA" id="ARBA00022840"/>
    </source>
</evidence>
<evidence type="ECO:0000256" key="2">
    <source>
        <dbReference type="ARBA" id="ARBA00022598"/>
    </source>
</evidence>
<dbReference type="Proteomes" id="UP000306585">
    <property type="component" value="Unassembled WGS sequence"/>
</dbReference>
<dbReference type="Gene3D" id="3.90.190.20">
    <property type="entry name" value="Mur ligase, C-terminal domain"/>
    <property type="match status" value="1"/>
</dbReference>
<keyword evidence="2" id="KW-0436">Ligase</keyword>
<evidence type="ECO:0000256" key="4">
    <source>
        <dbReference type="ARBA" id="ARBA00022741"/>
    </source>
</evidence>
<dbReference type="Gene3D" id="3.40.1190.10">
    <property type="entry name" value="Mur-like, catalytic domain"/>
    <property type="match status" value="1"/>
</dbReference>
<keyword evidence="6" id="KW-0460">Magnesium</keyword>
<dbReference type="NCBIfam" id="TIGR01499">
    <property type="entry name" value="folC"/>
    <property type="match status" value="1"/>
</dbReference>
<dbReference type="InterPro" id="IPR001645">
    <property type="entry name" value="Folylpolyglutamate_synth"/>
</dbReference>
<evidence type="ECO:0000256" key="1">
    <source>
        <dbReference type="ARBA" id="ARBA00008276"/>
    </source>
</evidence>
<keyword evidence="5" id="KW-0067">ATP-binding</keyword>
<dbReference type="GO" id="GO:0005524">
    <property type="term" value="F:ATP binding"/>
    <property type="evidence" value="ECO:0007669"/>
    <property type="project" value="UniProtKB-KW"/>
</dbReference>
<comment type="similarity">
    <text evidence="1">Belongs to the folylpolyglutamate synthase family.</text>
</comment>
<proteinExistence type="inferred from homology"/>
<evidence type="ECO:0000256" key="6">
    <source>
        <dbReference type="ARBA" id="ARBA00022842"/>
    </source>
</evidence>
<dbReference type="InterPro" id="IPR036565">
    <property type="entry name" value="Mur-like_cat_sf"/>
</dbReference>
<accession>A0A5R9GTA7</accession>
<reference evidence="7 8" key="1">
    <citation type="journal article" date="2019" name="Appl. Environ. Microbiol.">
        <title>Environmental Evidence and Genomic Insight of Iron-oxidizing Bacteria Preference Towards More Corrosion Resistant Stainless Steel at Higher Salinities.</title>
        <authorList>
            <person name="Garrison C.E."/>
            <person name="Price K.A."/>
            <person name="Field E.K."/>
        </authorList>
    </citation>
    <scope>NUCLEOTIDE SEQUENCE [LARGE SCALE GENOMIC DNA]</scope>
    <source>
        <strain evidence="7 8">P3</strain>
    </source>
</reference>
<dbReference type="AlphaFoldDB" id="A0A5R9GTA7"/>
<dbReference type="SUPFAM" id="SSF53244">
    <property type="entry name" value="MurD-like peptide ligases, peptide-binding domain"/>
    <property type="match status" value="1"/>
</dbReference>
<name>A0A5R9GTA7_9PROT</name>
<sequence>MGQPSADRDYLPGHERMHALLAATSRHRPRLRIRVAGTNGKGSTSNMLAAALQAAGLTVGLYTSPHLLRFNERIRINGVPLTDAALLGGLERIMPVALAAGGSYFEVATALALDAFARAAVDVEILEAGVGARLDATTAVPADMALLTPIGLDHQAWLGDTLRAIASEKAYAMDGCRWSISAPQADAVAAVFQAFHPSFQSCDVLHWPELAMSGAHQQVNASLAYAAVQQLQPLFPELDLACARQSIAGCRVAGRLQSLQVGAAQVWLDAAHNRHAIEALLPSLPALADPFDAILVFTREDRSLEDELALLSPLAKKVVYRRGDAGGDTHAAVTALQQELAAHPGGSFLVLGSFITVAAVLRAYAVQVFALGGAREESYL</sequence>
<dbReference type="GO" id="GO:0046872">
    <property type="term" value="F:metal ion binding"/>
    <property type="evidence" value="ECO:0007669"/>
    <property type="project" value="UniProtKB-KW"/>
</dbReference>
<dbReference type="GO" id="GO:0005737">
    <property type="term" value="C:cytoplasm"/>
    <property type="evidence" value="ECO:0007669"/>
    <property type="project" value="TreeGrafter"/>
</dbReference>
<dbReference type="SUPFAM" id="SSF53623">
    <property type="entry name" value="MurD-like peptide ligases, catalytic domain"/>
    <property type="match status" value="1"/>
</dbReference>